<comment type="similarity">
    <text evidence="2">Belongs to the fimbrial protein family.</text>
</comment>
<dbReference type="PANTHER" id="PTHR33420">
    <property type="entry name" value="FIMBRIAL SUBUNIT ELFA-RELATED"/>
    <property type="match status" value="1"/>
</dbReference>
<evidence type="ECO:0000256" key="5">
    <source>
        <dbReference type="SAM" id="SignalP"/>
    </source>
</evidence>
<dbReference type="SUPFAM" id="SSF49401">
    <property type="entry name" value="Bacterial adhesins"/>
    <property type="match status" value="1"/>
</dbReference>
<keyword evidence="3 5" id="KW-0732">Signal</keyword>
<feature type="domain" description="Fimbrial-type adhesion" evidence="6">
    <location>
        <begin position="201"/>
        <end position="368"/>
    </location>
</feature>
<dbReference type="InterPro" id="IPR036937">
    <property type="entry name" value="Adhesion_dom_fimbrial_sf"/>
</dbReference>
<feature type="chain" id="PRO_5047024379" evidence="5">
    <location>
        <begin position="29"/>
        <end position="369"/>
    </location>
</feature>
<dbReference type="EMBL" id="JBANEI010000003">
    <property type="protein sequence ID" value="MEI2681426.1"/>
    <property type="molecule type" value="Genomic_DNA"/>
</dbReference>
<feature type="signal peptide" evidence="5">
    <location>
        <begin position="1"/>
        <end position="28"/>
    </location>
</feature>
<comment type="caution">
    <text evidence="7">The sequence shown here is derived from an EMBL/GenBank/DDBJ whole genome shotgun (WGS) entry which is preliminary data.</text>
</comment>
<evidence type="ECO:0000259" key="6">
    <source>
        <dbReference type="Pfam" id="PF00419"/>
    </source>
</evidence>
<protein>
    <submittedName>
        <fullName evidence="7">Fimbrial protein</fullName>
    </submittedName>
</protein>
<dbReference type="Pfam" id="PF00419">
    <property type="entry name" value="Fimbrial"/>
    <property type="match status" value="1"/>
</dbReference>
<evidence type="ECO:0000256" key="1">
    <source>
        <dbReference type="ARBA" id="ARBA00004561"/>
    </source>
</evidence>
<dbReference type="Gene3D" id="2.60.40.1090">
    <property type="entry name" value="Fimbrial-type adhesion domain"/>
    <property type="match status" value="1"/>
</dbReference>
<comment type="subcellular location">
    <subcellularLocation>
        <location evidence="1">Fimbrium</location>
    </subcellularLocation>
</comment>
<evidence type="ECO:0000313" key="7">
    <source>
        <dbReference type="EMBL" id="MEI2681426.1"/>
    </source>
</evidence>
<dbReference type="Proteomes" id="UP001306592">
    <property type="component" value="Unassembled WGS sequence"/>
</dbReference>
<dbReference type="Gene3D" id="2.60.40.3310">
    <property type="match status" value="1"/>
</dbReference>
<dbReference type="InterPro" id="IPR008966">
    <property type="entry name" value="Adhesion_dom_sf"/>
</dbReference>
<dbReference type="PANTHER" id="PTHR33420:SF3">
    <property type="entry name" value="FIMBRIAL SUBUNIT ELFA"/>
    <property type="match status" value="1"/>
</dbReference>
<evidence type="ECO:0000256" key="4">
    <source>
        <dbReference type="ARBA" id="ARBA00023263"/>
    </source>
</evidence>
<dbReference type="RefSeq" id="WP_282468799.1">
    <property type="nucleotide sequence ID" value="NZ_JBANEI010000003.1"/>
</dbReference>
<dbReference type="InterPro" id="IPR050263">
    <property type="entry name" value="Bact_Fimbrial_Adh_Pro"/>
</dbReference>
<keyword evidence="8" id="KW-1185">Reference proteome</keyword>
<proteinExistence type="inferred from homology"/>
<sequence>MRCKIFKNSCARSALLLSLLMVATGARALTCDFITGAAVTVQMPIQGTNITVGPDVPNGTVIHQQYYRPAAGMSFGCSNANGITYRPIVDYHFTRTPMPPSNYSSGPFAGKIMQTSIPGIGVAFRRGTNPTDVTVPFTQTPWREMTGGGSFTAPGSFDLDMFLIKTGDIQPGTLNGADLPTVGAFFSVPGVLDLKAVETSFTGSLNIVSRTCTTPNVTVDMGSYGVEQFKNAGDATLWRSAVIQLTDCPRFYGKLIDGRNSYYSDNGNTAIGVKTPNTLYVTVQPNTPVIDAANGIFSLQSGADSASGVGIQLTWGGDNVDFSSGRSFTLGDSSSTSRVIPLLARYIKTSGPVKPGKANATATFTINYY</sequence>
<evidence type="ECO:0000256" key="2">
    <source>
        <dbReference type="ARBA" id="ARBA00006671"/>
    </source>
</evidence>
<evidence type="ECO:0000313" key="8">
    <source>
        <dbReference type="Proteomes" id="UP001306592"/>
    </source>
</evidence>
<accession>A0ABU8DDQ9</accession>
<evidence type="ECO:0000256" key="3">
    <source>
        <dbReference type="ARBA" id="ARBA00022729"/>
    </source>
</evidence>
<keyword evidence="4" id="KW-0281">Fimbrium</keyword>
<organism evidence="7 8">
    <name type="scientific">Erwinia aphidicola</name>
    <dbReference type="NCBI Taxonomy" id="68334"/>
    <lineage>
        <taxon>Bacteria</taxon>
        <taxon>Pseudomonadati</taxon>
        <taxon>Pseudomonadota</taxon>
        <taxon>Gammaproteobacteria</taxon>
        <taxon>Enterobacterales</taxon>
        <taxon>Erwiniaceae</taxon>
        <taxon>Erwinia</taxon>
    </lineage>
</organism>
<dbReference type="InterPro" id="IPR000259">
    <property type="entry name" value="Adhesion_dom_fimbrial"/>
</dbReference>
<reference evidence="7 8" key="1">
    <citation type="submission" date="2024-02" db="EMBL/GenBank/DDBJ databases">
        <title>First report Erwinia aphidicola in onion in Chile.</title>
        <authorList>
            <person name="Valenzuela M."/>
            <person name="Pena M."/>
            <person name="Dutta B."/>
        </authorList>
    </citation>
    <scope>NUCLEOTIDE SEQUENCE [LARGE SCALE GENOMIC DNA]</scope>
    <source>
        <strain evidence="7 8">QCJ3A</strain>
    </source>
</reference>
<gene>
    <name evidence="7" type="ORF">V8N49_07070</name>
</gene>
<name>A0ABU8DDQ9_ERWAP</name>